<name>A0AAV4INA2_9GAST</name>
<dbReference type="EMBL" id="BMAT01006367">
    <property type="protein sequence ID" value="GFS11184.1"/>
    <property type="molecule type" value="Genomic_DNA"/>
</dbReference>
<protein>
    <submittedName>
        <fullName evidence="2">Uncharacterized protein</fullName>
    </submittedName>
</protein>
<sequence>MRKDHNSRYASLSCERTIALATHLCHGEDEDLRQTEHQRSEPGHCHQSVSVAGRPHVAANDRLMDPVSPLTILDFLHYGLRRSKRAGKAESLLKTQRKRYLWYLIDM</sequence>
<dbReference type="AlphaFoldDB" id="A0AAV4INA2"/>
<accession>A0AAV4INA2</accession>
<evidence type="ECO:0000256" key="1">
    <source>
        <dbReference type="SAM" id="MobiDB-lite"/>
    </source>
</evidence>
<reference evidence="2 3" key="1">
    <citation type="journal article" date="2021" name="Elife">
        <title>Chloroplast acquisition without the gene transfer in kleptoplastic sea slugs, Plakobranchus ocellatus.</title>
        <authorList>
            <person name="Maeda T."/>
            <person name="Takahashi S."/>
            <person name="Yoshida T."/>
            <person name="Shimamura S."/>
            <person name="Takaki Y."/>
            <person name="Nagai Y."/>
            <person name="Toyoda A."/>
            <person name="Suzuki Y."/>
            <person name="Arimoto A."/>
            <person name="Ishii H."/>
            <person name="Satoh N."/>
            <person name="Nishiyama T."/>
            <person name="Hasebe M."/>
            <person name="Maruyama T."/>
            <person name="Minagawa J."/>
            <person name="Obokata J."/>
            <person name="Shigenobu S."/>
        </authorList>
    </citation>
    <scope>NUCLEOTIDE SEQUENCE [LARGE SCALE GENOMIC DNA]</scope>
</reference>
<evidence type="ECO:0000313" key="2">
    <source>
        <dbReference type="EMBL" id="GFS11184.1"/>
    </source>
</evidence>
<keyword evidence="3" id="KW-1185">Reference proteome</keyword>
<proteinExistence type="predicted"/>
<gene>
    <name evidence="2" type="ORF">ElyMa_003079300</name>
</gene>
<feature type="region of interest" description="Disordered" evidence="1">
    <location>
        <begin position="30"/>
        <end position="49"/>
    </location>
</feature>
<feature type="compositionally biased region" description="Basic and acidic residues" evidence="1">
    <location>
        <begin position="32"/>
        <end position="44"/>
    </location>
</feature>
<organism evidence="2 3">
    <name type="scientific">Elysia marginata</name>
    <dbReference type="NCBI Taxonomy" id="1093978"/>
    <lineage>
        <taxon>Eukaryota</taxon>
        <taxon>Metazoa</taxon>
        <taxon>Spiralia</taxon>
        <taxon>Lophotrochozoa</taxon>
        <taxon>Mollusca</taxon>
        <taxon>Gastropoda</taxon>
        <taxon>Heterobranchia</taxon>
        <taxon>Euthyneura</taxon>
        <taxon>Panpulmonata</taxon>
        <taxon>Sacoglossa</taxon>
        <taxon>Placobranchoidea</taxon>
        <taxon>Plakobranchidae</taxon>
        <taxon>Elysia</taxon>
    </lineage>
</organism>
<dbReference type="Proteomes" id="UP000762676">
    <property type="component" value="Unassembled WGS sequence"/>
</dbReference>
<comment type="caution">
    <text evidence="2">The sequence shown here is derived from an EMBL/GenBank/DDBJ whole genome shotgun (WGS) entry which is preliminary data.</text>
</comment>
<evidence type="ECO:0000313" key="3">
    <source>
        <dbReference type="Proteomes" id="UP000762676"/>
    </source>
</evidence>